<organism evidence="7 9">
    <name type="scientific">Phytophthora fragariae</name>
    <dbReference type="NCBI Taxonomy" id="53985"/>
    <lineage>
        <taxon>Eukaryota</taxon>
        <taxon>Sar</taxon>
        <taxon>Stramenopiles</taxon>
        <taxon>Oomycota</taxon>
        <taxon>Peronosporomycetes</taxon>
        <taxon>Peronosporales</taxon>
        <taxon>Peronosporaceae</taxon>
        <taxon>Phytophthora</taxon>
    </lineage>
</organism>
<dbReference type="OrthoDB" id="97107at2759"/>
<accession>A0A6A4AF32</accession>
<evidence type="ECO:0000313" key="6">
    <source>
        <dbReference type="EMBL" id="KAE9232071.1"/>
    </source>
</evidence>
<dbReference type="InterPro" id="IPR045379">
    <property type="entry name" value="Crinkler_N"/>
</dbReference>
<evidence type="ECO:0000313" key="5">
    <source>
        <dbReference type="EMBL" id="KAE9027060.1"/>
    </source>
</evidence>
<keyword evidence="3" id="KW-0964">Secreted</keyword>
<evidence type="ECO:0000313" key="8">
    <source>
        <dbReference type="Proteomes" id="UP000433483"/>
    </source>
</evidence>
<evidence type="ECO:0000256" key="3">
    <source>
        <dbReference type="ARBA" id="ARBA00022525"/>
    </source>
</evidence>
<dbReference type="EMBL" id="QXFW01000066">
    <property type="protein sequence ID" value="KAE9027060.1"/>
    <property type="molecule type" value="Genomic_DNA"/>
</dbReference>
<keyword evidence="8" id="KW-1185">Reference proteome</keyword>
<comment type="caution">
    <text evidence="7">The sequence shown here is derived from an EMBL/GenBank/DDBJ whole genome shotgun (WGS) entry which is preliminary data.</text>
</comment>
<dbReference type="Proteomes" id="UP000433483">
    <property type="component" value="Unassembled WGS sequence"/>
</dbReference>
<evidence type="ECO:0000256" key="1">
    <source>
        <dbReference type="ARBA" id="ARBA00004340"/>
    </source>
</evidence>
<evidence type="ECO:0000313" key="7">
    <source>
        <dbReference type="EMBL" id="KAE9253632.1"/>
    </source>
</evidence>
<dbReference type="GO" id="GO:0043657">
    <property type="term" value="C:host cell"/>
    <property type="evidence" value="ECO:0007669"/>
    <property type="project" value="UniProtKB-SubCell"/>
</dbReference>
<reference evidence="8 9" key="1">
    <citation type="submission" date="2018-08" db="EMBL/GenBank/DDBJ databases">
        <title>Genomic investigation of the strawberry pathogen Phytophthora fragariae indicates pathogenicity is determined by transcriptional variation in three key races.</title>
        <authorList>
            <person name="Adams T.M."/>
            <person name="Armitage A.D."/>
            <person name="Sobczyk M.K."/>
            <person name="Bates H.J."/>
            <person name="Dunwell J.M."/>
            <person name="Nellist C.F."/>
            <person name="Harrison R.J."/>
        </authorList>
    </citation>
    <scope>NUCLEOTIDE SEQUENCE [LARGE SCALE GENOMIC DNA]</scope>
    <source>
        <strain evidence="7 9">BC-1</strain>
        <strain evidence="6 8">NOV-27</strain>
        <strain evidence="5 10">SCRP245</strain>
    </source>
</reference>
<evidence type="ECO:0000313" key="9">
    <source>
        <dbReference type="Proteomes" id="UP000440367"/>
    </source>
</evidence>
<evidence type="ECO:0000313" key="10">
    <source>
        <dbReference type="Proteomes" id="UP000460718"/>
    </source>
</evidence>
<evidence type="ECO:0000259" key="4">
    <source>
        <dbReference type="Pfam" id="PF20147"/>
    </source>
</evidence>
<dbReference type="EMBL" id="QXGB01000080">
    <property type="protein sequence ID" value="KAE9232071.1"/>
    <property type="molecule type" value="Genomic_DNA"/>
</dbReference>
<sequence length="168" mass="18948">MFIFCAVPGAGSVFAVDIHINQTVDHLKKQIKETKSNTLQFDADLLKLYFARDGGAWLNSSDDDIKALKRREVPDRIKNLMLEQMLLDETAKLNDDGYFGKNFSPGDHGIHVLVGMPEDPKEVLHYKNCRKWVNRLRLLVITVTTSGSVVDAANPKDEEVRLVREAPV</sequence>
<protein>
    <recommendedName>
        <fullName evidence="4">Crinkler effector protein N-terminal domain-containing protein</fullName>
    </recommendedName>
</protein>
<dbReference type="Pfam" id="PF20147">
    <property type="entry name" value="Crinkler"/>
    <property type="match status" value="1"/>
</dbReference>
<proteinExistence type="predicted"/>
<gene>
    <name evidence="7" type="ORF">PF002_g3246</name>
    <name evidence="6" type="ORF">PF005_g2870</name>
    <name evidence="5" type="ORF">PF011_g2238</name>
</gene>
<dbReference type="Proteomes" id="UP000440367">
    <property type="component" value="Unassembled WGS sequence"/>
</dbReference>
<dbReference type="Proteomes" id="UP000460718">
    <property type="component" value="Unassembled WGS sequence"/>
</dbReference>
<dbReference type="GO" id="GO:0005576">
    <property type="term" value="C:extracellular region"/>
    <property type="evidence" value="ECO:0007669"/>
    <property type="project" value="UniProtKB-SubCell"/>
</dbReference>
<dbReference type="AlphaFoldDB" id="A0A6A4AF32"/>
<comment type="subcellular location">
    <subcellularLocation>
        <location evidence="1">Host cell</location>
    </subcellularLocation>
    <subcellularLocation>
        <location evidence="2">Secreted</location>
    </subcellularLocation>
</comment>
<feature type="domain" description="Crinkler effector protein N-terminal" evidence="4">
    <location>
        <begin position="3"/>
        <end position="114"/>
    </location>
</feature>
<name>A0A6A4AF32_9STRA</name>
<evidence type="ECO:0000256" key="2">
    <source>
        <dbReference type="ARBA" id="ARBA00004613"/>
    </source>
</evidence>
<dbReference type="EMBL" id="QXGD01000090">
    <property type="protein sequence ID" value="KAE9253632.1"/>
    <property type="molecule type" value="Genomic_DNA"/>
</dbReference>